<dbReference type="SFLD" id="SFLDS00029">
    <property type="entry name" value="Radical_SAM"/>
    <property type="match status" value="1"/>
</dbReference>
<proteinExistence type="inferred from homology"/>
<comment type="cofactor">
    <cofactor evidence="1">
        <name>[4Fe-4S] cluster</name>
        <dbReference type="ChEBI" id="CHEBI:49883"/>
    </cofactor>
</comment>
<dbReference type="InterPro" id="IPR007197">
    <property type="entry name" value="rSAM"/>
</dbReference>
<dbReference type="SUPFAM" id="SSF102114">
    <property type="entry name" value="Radical SAM enzymes"/>
    <property type="match status" value="1"/>
</dbReference>
<evidence type="ECO:0000313" key="9">
    <source>
        <dbReference type="Proteomes" id="UP001198151"/>
    </source>
</evidence>
<dbReference type="EMBL" id="JAJEQX010000019">
    <property type="protein sequence ID" value="MCC2254951.1"/>
    <property type="molecule type" value="Genomic_DNA"/>
</dbReference>
<dbReference type="InterPro" id="IPR058240">
    <property type="entry name" value="rSAM_sf"/>
</dbReference>
<dbReference type="PROSITE" id="PS51918">
    <property type="entry name" value="RADICAL_SAM"/>
    <property type="match status" value="1"/>
</dbReference>
<keyword evidence="4" id="KW-0408">Iron</keyword>
<sequence>MPLQTILIKPASGLCNMHCDYCFYCDEIAKRETESYGMMSEETIRKVIRKVLFQAEGSVCFAFQGGEPTLRGIEFYRKVLEFEQRFNRNGVQVMNTLQTNGLETNEDWCRFFHDNNFLIGVSLDGTKVLHDRYRHDRGGEPTYERVRETIRMFEKHGVEYNILTVVNRQTAEAIREIYSEYKKNGWCYQQYIACLDPLGEQWGGREYSLTSEGYGKFLTGLFDLWYKDWRRERAPYIRQFENYIGILMGYPPEACEQSGVCSIQCVTEADGSVYPCDFYAVDEYRLGNFNDGGITDFFAEETAKRFVQESKKISRVCLECPHYALCRGGCRRSRVREEDTDTYRSYFCEGYRMFFDKCGKRMEEIAEYLKKMP</sequence>
<keyword evidence="3" id="KW-0479">Metal-binding</keyword>
<dbReference type="InterPro" id="IPR034485">
    <property type="entry name" value="Anaerobic_Cys-type_sulfatase-m"/>
</dbReference>
<dbReference type="Pfam" id="PF04055">
    <property type="entry name" value="Radical_SAM"/>
    <property type="match status" value="1"/>
</dbReference>
<evidence type="ECO:0000313" key="8">
    <source>
        <dbReference type="EMBL" id="MCC2254951.1"/>
    </source>
</evidence>
<dbReference type="SFLD" id="SFLDF00289">
    <property type="entry name" value="anaerobic_Cys-type_sulfatase-m"/>
    <property type="match status" value="1"/>
</dbReference>
<dbReference type="SFLD" id="SFLDG01072">
    <property type="entry name" value="dehydrogenase_like"/>
    <property type="match status" value="1"/>
</dbReference>
<evidence type="ECO:0000256" key="5">
    <source>
        <dbReference type="ARBA" id="ARBA00023014"/>
    </source>
</evidence>
<dbReference type="RefSeq" id="WP_227708092.1">
    <property type="nucleotide sequence ID" value="NZ_JAJEQX010000019.1"/>
</dbReference>
<comment type="similarity">
    <text evidence="6">Belongs to the radical SAM superfamily. Anaerobic sulfatase-maturating enzyme family.</text>
</comment>
<evidence type="ECO:0000256" key="1">
    <source>
        <dbReference type="ARBA" id="ARBA00001966"/>
    </source>
</evidence>
<evidence type="ECO:0000256" key="4">
    <source>
        <dbReference type="ARBA" id="ARBA00023004"/>
    </source>
</evidence>
<dbReference type="CDD" id="cd01335">
    <property type="entry name" value="Radical_SAM"/>
    <property type="match status" value="1"/>
</dbReference>
<dbReference type="PANTHER" id="PTHR43273">
    <property type="entry name" value="ANAEROBIC SULFATASE-MATURATING ENZYME HOMOLOG ASLB-RELATED"/>
    <property type="match status" value="1"/>
</dbReference>
<keyword evidence="5" id="KW-0411">Iron-sulfur</keyword>
<dbReference type="InterPro" id="IPR013785">
    <property type="entry name" value="Aldolase_TIM"/>
</dbReference>
<gene>
    <name evidence="8" type="ORF">LKD70_11060</name>
</gene>
<organism evidence="8 9">
    <name type="scientific">Ruminococcus turbiniformis</name>
    <dbReference type="NCBI Taxonomy" id="2881258"/>
    <lineage>
        <taxon>Bacteria</taxon>
        <taxon>Bacillati</taxon>
        <taxon>Bacillota</taxon>
        <taxon>Clostridia</taxon>
        <taxon>Eubacteriales</taxon>
        <taxon>Oscillospiraceae</taxon>
        <taxon>Ruminococcus</taxon>
    </lineage>
</organism>
<dbReference type="Pfam" id="PF13186">
    <property type="entry name" value="SPASM"/>
    <property type="match status" value="1"/>
</dbReference>
<dbReference type="NCBIfam" id="TIGR04085">
    <property type="entry name" value="rSAM_more_4Fe4S"/>
    <property type="match status" value="1"/>
</dbReference>
<dbReference type="SFLD" id="SFLDG01067">
    <property type="entry name" value="SPASM/twitch_domain_containing"/>
    <property type="match status" value="1"/>
</dbReference>
<feature type="domain" description="Radical SAM core" evidence="7">
    <location>
        <begin position="1"/>
        <end position="227"/>
    </location>
</feature>
<dbReference type="Gene3D" id="3.20.20.70">
    <property type="entry name" value="Aldolase class I"/>
    <property type="match status" value="1"/>
</dbReference>
<accession>A0ABS8FY38</accession>
<evidence type="ECO:0000259" key="7">
    <source>
        <dbReference type="PROSITE" id="PS51918"/>
    </source>
</evidence>
<dbReference type="NCBIfam" id="TIGR03942">
    <property type="entry name" value="sulfatase_rSAM"/>
    <property type="match status" value="1"/>
</dbReference>
<name>A0ABS8FY38_9FIRM</name>
<keyword evidence="2" id="KW-0949">S-adenosyl-L-methionine</keyword>
<dbReference type="SFLD" id="SFLDG01384">
    <property type="entry name" value="thioether_bond_formation_requi"/>
    <property type="match status" value="1"/>
</dbReference>
<reference evidence="8 9" key="1">
    <citation type="submission" date="2021-10" db="EMBL/GenBank/DDBJ databases">
        <title>Anaerobic single-cell dispensing facilitates the cultivation of human gut bacteria.</title>
        <authorList>
            <person name="Afrizal A."/>
        </authorList>
    </citation>
    <scope>NUCLEOTIDE SEQUENCE [LARGE SCALE GENOMIC DNA]</scope>
    <source>
        <strain evidence="8 9">CLA-AA-H200</strain>
    </source>
</reference>
<dbReference type="Proteomes" id="UP001198151">
    <property type="component" value="Unassembled WGS sequence"/>
</dbReference>
<protein>
    <submittedName>
        <fullName evidence="8">Anaerobic sulfatase maturase</fullName>
    </submittedName>
</protein>
<dbReference type="InterPro" id="IPR023885">
    <property type="entry name" value="4Fe4S-binding_SPASM_dom"/>
</dbReference>
<keyword evidence="9" id="KW-1185">Reference proteome</keyword>
<evidence type="ECO:0000256" key="2">
    <source>
        <dbReference type="ARBA" id="ARBA00022691"/>
    </source>
</evidence>
<comment type="caution">
    <text evidence="8">The sequence shown here is derived from an EMBL/GenBank/DDBJ whole genome shotgun (WGS) entry which is preliminary data.</text>
</comment>
<dbReference type="PANTHER" id="PTHR43273:SF3">
    <property type="entry name" value="ANAEROBIC SULFATASE-MATURATING ENZYME HOMOLOG ASLB-RELATED"/>
    <property type="match status" value="1"/>
</dbReference>
<evidence type="ECO:0000256" key="3">
    <source>
        <dbReference type="ARBA" id="ARBA00022723"/>
    </source>
</evidence>
<evidence type="ECO:0000256" key="6">
    <source>
        <dbReference type="ARBA" id="ARBA00023601"/>
    </source>
</evidence>
<dbReference type="InterPro" id="IPR023867">
    <property type="entry name" value="Sulphatase_maturase_rSAM"/>
</dbReference>
<dbReference type="SFLD" id="SFLDG01386">
    <property type="entry name" value="main_SPASM_domain-containing"/>
    <property type="match status" value="1"/>
</dbReference>